<gene>
    <name evidence="3" type="ORF">GR170_07185</name>
</gene>
<keyword evidence="2" id="KW-0812">Transmembrane</keyword>
<dbReference type="AlphaFoldDB" id="A0A6L7G2G2"/>
<evidence type="ECO:0000313" key="4">
    <source>
        <dbReference type="Proteomes" id="UP000477911"/>
    </source>
</evidence>
<feature type="transmembrane region" description="Helical" evidence="2">
    <location>
        <begin position="32"/>
        <end position="56"/>
    </location>
</feature>
<evidence type="ECO:0000256" key="2">
    <source>
        <dbReference type="SAM" id="Phobius"/>
    </source>
</evidence>
<keyword evidence="4" id="KW-1185">Reference proteome</keyword>
<organism evidence="3 4">
    <name type="scientific">Pseudooceanicola albus</name>
    <dbReference type="NCBI Taxonomy" id="2692189"/>
    <lineage>
        <taxon>Bacteria</taxon>
        <taxon>Pseudomonadati</taxon>
        <taxon>Pseudomonadota</taxon>
        <taxon>Alphaproteobacteria</taxon>
        <taxon>Rhodobacterales</taxon>
        <taxon>Paracoccaceae</taxon>
        <taxon>Pseudooceanicola</taxon>
    </lineage>
</organism>
<reference evidence="3 4" key="1">
    <citation type="submission" date="2019-12" db="EMBL/GenBank/DDBJ databases">
        <authorList>
            <person name="Li M."/>
        </authorList>
    </citation>
    <scope>NUCLEOTIDE SEQUENCE [LARGE SCALE GENOMIC DNA]</scope>
    <source>
        <strain evidence="3 4">GBMRC 2024</strain>
    </source>
</reference>
<feature type="region of interest" description="Disordered" evidence="1">
    <location>
        <begin position="66"/>
        <end position="89"/>
    </location>
</feature>
<keyword evidence="2" id="KW-0472">Membrane</keyword>
<dbReference type="EMBL" id="WUMU01000005">
    <property type="protein sequence ID" value="MXN17610.1"/>
    <property type="molecule type" value="Genomic_DNA"/>
</dbReference>
<keyword evidence="2" id="KW-1133">Transmembrane helix</keyword>
<protein>
    <submittedName>
        <fullName evidence="3">Uncharacterized protein</fullName>
    </submittedName>
</protein>
<evidence type="ECO:0000313" key="3">
    <source>
        <dbReference type="EMBL" id="MXN17610.1"/>
    </source>
</evidence>
<sequence>MPALNFFAYLCWGAAVLLAIIAATAPSDAVPLLAVAFASVVSGVLFLAASKVVLLLTEIRDALAPGNALPRAPDQAETEPERPTRTLGEIQQDIERIKRNL</sequence>
<dbReference type="RefSeq" id="WP_160893103.1">
    <property type="nucleotide sequence ID" value="NZ_WUMU01000005.1"/>
</dbReference>
<comment type="caution">
    <text evidence="3">The sequence shown here is derived from an EMBL/GenBank/DDBJ whole genome shotgun (WGS) entry which is preliminary data.</text>
</comment>
<accession>A0A6L7G2G2</accession>
<name>A0A6L7G2G2_9RHOB</name>
<proteinExistence type="predicted"/>
<evidence type="ECO:0000256" key="1">
    <source>
        <dbReference type="SAM" id="MobiDB-lite"/>
    </source>
</evidence>
<dbReference type="Proteomes" id="UP000477911">
    <property type="component" value="Unassembled WGS sequence"/>
</dbReference>